<dbReference type="Proteomes" id="UP001055712">
    <property type="component" value="Unassembled WGS sequence"/>
</dbReference>
<evidence type="ECO:0000313" key="2">
    <source>
        <dbReference type="EMBL" id="KAI3429394.1"/>
    </source>
</evidence>
<protein>
    <submittedName>
        <fullName evidence="2">Uncharacterized protein</fullName>
    </submittedName>
</protein>
<dbReference type="OrthoDB" id="444029at2759"/>
<reference evidence="2" key="1">
    <citation type="journal article" date="2019" name="Plant J.">
        <title>Chlorella vulgaris genome assembly and annotation reveals the molecular basis for metabolic acclimation to high light conditions.</title>
        <authorList>
            <person name="Cecchin M."/>
            <person name="Marcolungo L."/>
            <person name="Rossato M."/>
            <person name="Girolomoni L."/>
            <person name="Cosentino E."/>
            <person name="Cuine S."/>
            <person name="Li-Beisson Y."/>
            <person name="Delledonne M."/>
            <person name="Ballottari M."/>
        </authorList>
    </citation>
    <scope>NUCLEOTIDE SEQUENCE</scope>
    <source>
        <strain evidence="2">211/11P</strain>
    </source>
</reference>
<keyword evidence="1" id="KW-0812">Transmembrane</keyword>
<dbReference type="EMBL" id="SIDB01000008">
    <property type="protein sequence ID" value="KAI3429394.1"/>
    <property type="molecule type" value="Genomic_DNA"/>
</dbReference>
<feature type="transmembrane region" description="Helical" evidence="1">
    <location>
        <begin position="157"/>
        <end position="177"/>
    </location>
</feature>
<gene>
    <name evidence="2" type="ORF">D9Q98_005489</name>
</gene>
<organism evidence="2 3">
    <name type="scientific">Chlorella vulgaris</name>
    <name type="common">Green alga</name>
    <dbReference type="NCBI Taxonomy" id="3077"/>
    <lineage>
        <taxon>Eukaryota</taxon>
        <taxon>Viridiplantae</taxon>
        <taxon>Chlorophyta</taxon>
        <taxon>core chlorophytes</taxon>
        <taxon>Trebouxiophyceae</taxon>
        <taxon>Chlorellales</taxon>
        <taxon>Chlorellaceae</taxon>
        <taxon>Chlorella clade</taxon>
        <taxon>Chlorella</taxon>
    </lineage>
</organism>
<proteinExistence type="predicted"/>
<keyword evidence="1" id="KW-0472">Membrane</keyword>
<reference evidence="2" key="2">
    <citation type="submission" date="2020-11" db="EMBL/GenBank/DDBJ databases">
        <authorList>
            <person name="Cecchin M."/>
            <person name="Marcolungo L."/>
            <person name="Rossato M."/>
            <person name="Girolomoni L."/>
            <person name="Cosentino E."/>
            <person name="Cuine S."/>
            <person name="Li-Beisson Y."/>
            <person name="Delledonne M."/>
            <person name="Ballottari M."/>
        </authorList>
    </citation>
    <scope>NUCLEOTIDE SEQUENCE</scope>
    <source>
        <strain evidence="2">211/11P</strain>
        <tissue evidence="2">Whole cell</tissue>
    </source>
</reference>
<accession>A0A9D4TLX4</accession>
<dbReference type="Pfam" id="PF06549">
    <property type="entry name" value="DUF1118"/>
    <property type="match status" value="1"/>
</dbReference>
<keyword evidence="3" id="KW-1185">Reference proteome</keyword>
<evidence type="ECO:0000256" key="1">
    <source>
        <dbReference type="SAM" id="Phobius"/>
    </source>
</evidence>
<sequence length="183" mass="19375">MNAALSTRSAFAGQQLQQQARHSAKHAKRMTCLAVKKLNSYDEGWNKGMGTIGIFFEDREKSSVNIFKQVQNKKLLSTVEKSGLLSTAEKAGLSLSKIESMGLLSTAENLGLLTAAENLLTTDPGKISSASLPFFVAAIAALVFFPQDNGLETFLAYTLALGAGGIGAGLFIGGFVVKGLQDE</sequence>
<dbReference type="AlphaFoldDB" id="A0A9D4TLX4"/>
<dbReference type="InterPro" id="IPR009500">
    <property type="entry name" value="DUF1118"/>
</dbReference>
<name>A0A9D4TLX4_CHLVU</name>
<comment type="caution">
    <text evidence="2">The sequence shown here is derived from an EMBL/GenBank/DDBJ whole genome shotgun (WGS) entry which is preliminary data.</text>
</comment>
<keyword evidence="1" id="KW-1133">Transmembrane helix</keyword>
<evidence type="ECO:0000313" key="3">
    <source>
        <dbReference type="Proteomes" id="UP001055712"/>
    </source>
</evidence>
<feature type="transmembrane region" description="Helical" evidence="1">
    <location>
        <begin position="127"/>
        <end position="145"/>
    </location>
</feature>